<gene>
    <name evidence="1" type="ORF">GA0070617_4891</name>
</gene>
<organism evidence="1 2">
    <name type="scientific">Micromonospora yangpuensis</name>
    <dbReference type="NCBI Taxonomy" id="683228"/>
    <lineage>
        <taxon>Bacteria</taxon>
        <taxon>Bacillati</taxon>
        <taxon>Actinomycetota</taxon>
        <taxon>Actinomycetes</taxon>
        <taxon>Micromonosporales</taxon>
        <taxon>Micromonosporaceae</taxon>
        <taxon>Micromonospora</taxon>
    </lineage>
</organism>
<evidence type="ECO:0000313" key="2">
    <source>
        <dbReference type="Proteomes" id="UP000198937"/>
    </source>
</evidence>
<sequence length="322" mass="36083">MGVAGDGALRVEWLLFEQAGIITWGQATAELSPAKVRHLVTSGRWHRVCRGVLRAGSANAVYSRDQQWWVAVLGAGDQALLSGLAAAQAGGLRGTWRYDTVDVLIPHPAHPADLLRRLPLGLPAVRIRRTRVLPPQDRQRGRPHRTSMARSLVDAAQWARTDDQAQEILAAGCQQRRVTSAALQSVLDRLPRARRRPLLRQTIRDIAGGAEALSEIDLVRLCRRYGLPVPEGQERRPDADGRTRFLDAYWRRWRLHVEVDGAHHMDVRNWAADLRRQNKVWIEGDRILRFTAFDVRRRPAEVAAQLRAALTAAGWSADPTPS</sequence>
<dbReference type="EMBL" id="FMIA01000002">
    <property type="protein sequence ID" value="SCL62310.1"/>
    <property type="molecule type" value="Genomic_DNA"/>
</dbReference>
<protein>
    <submittedName>
        <fullName evidence="1">Transcriptional regulator, AbiEi antitoxin, Type IV TA system</fullName>
    </submittedName>
</protein>
<dbReference type="Proteomes" id="UP000198937">
    <property type="component" value="Unassembled WGS sequence"/>
</dbReference>
<proteinExistence type="predicted"/>
<keyword evidence="2" id="KW-1185">Reference proteome</keyword>
<name>A0A1C6V8V4_9ACTN</name>
<evidence type="ECO:0000313" key="1">
    <source>
        <dbReference type="EMBL" id="SCL62310.1"/>
    </source>
</evidence>
<reference evidence="1 2" key="1">
    <citation type="submission" date="2016-06" db="EMBL/GenBank/DDBJ databases">
        <authorList>
            <person name="Kjaerup R.B."/>
            <person name="Dalgaard T.S."/>
            <person name="Juul-Madsen H.R."/>
        </authorList>
    </citation>
    <scope>NUCLEOTIDE SEQUENCE [LARGE SCALE GENOMIC DNA]</scope>
    <source>
        <strain evidence="1 2">DSM 45577</strain>
    </source>
</reference>
<accession>A0A1C6V8V4</accession>
<dbReference type="STRING" id="683228.GA0070617_4891"/>
<dbReference type="AlphaFoldDB" id="A0A1C6V8V4"/>